<dbReference type="PANTHER" id="PTHR42893">
    <property type="entry name" value="PROTEIN DETOXIFICATION 44, CHLOROPLASTIC-RELATED"/>
    <property type="match status" value="1"/>
</dbReference>
<keyword evidence="4 6" id="KW-1133">Transmembrane helix</keyword>
<reference evidence="7 8" key="1">
    <citation type="submission" date="2024-01" db="EMBL/GenBank/DDBJ databases">
        <title>Multi-omics insights into the function and evolution of sodium benzoate biodegradation pathways in Benzoatithermus flavus gen. nov., sp. nov. from hot spring.</title>
        <authorList>
            <person name="Hu C.-J."/>
            <person name="Li W.-J."/>
        </authorList>
    </citation>
    <scope>NUCLEOTIDE SEQUENCE [LARGE SCALE GENOMIC DNA]</scope>
    <source>
        <strain evidence="7 8">SYSU G07066</strain>
    </source>
</reference>
<organism evidence="7 8">
    <name type="scientific">Benzoatithermus flavus</name>
    <dbReference type="NCBI Taxonomy" id="3108223"/>
    <lineage>
        <taxon>Bacteria</taxon>
        <taxon>Pseudomonadati</taxon>
        <taxon>Pseudomonadota</taxon>
        <taxon>Alphaproteobacteria</taxon>
        <taxon>Geminicoccales</taxon>
        <taxon>Geminicoccaceae</taxon>
        <taxon>Benzoatithermus</taxon>
    </lineage>
</organism>
<feature type="transmembrane region" description="Helical" evidence="6">
    <location>
        <begin position="112"/>
        <end position="137"/>
    </location>
</feature>
<dbReference type="Proteomes" id="UP001375743">
    <property type="component" value="Unassembled WGS sequence"/>
</dbReference>
<dbReference type="InterPro" id="IPR002528">
    <property type="entry name" value="MATE_fam"/>
</dbReference>
<evidence type="ECO:0000256" key="4">
    <source>
        <dbReference type="ARBA" id="ARBA00022989"/>
    </source>
</evidence>
<keyword evidence="8" id="KW-1185">Reference proteome</keyword>
<accession>A0ABU8XXZ6</accession>
<comment type="caution">
    <text evidence="7">The sequence shown here is derived from an EMBL/GenBank/DDBJ whole genome shotgun (WGS) entry which is preliminary data.</text>
</comment>
<dbReference type="InterPro" id="IPR044644">
    <property type="entry name" value="DinF-like"/>
</dbReference>
<evidence type="ECO:0000256" key="5">
    <source>
        <dbReference type="ARBA" id="ARBA00023136"/>
    </source>
</evidence>
<sequence>MLSNLSVPMLGVVDTAVMGHLFSPHYLGAVALGSMVTGVRYVVFGFLRMETTAPGAQAFGAGDRLELRATLGRGLLVAGCIGLAVLLAGPVVVAASARLLAPSPEIPSEFRLYVGIRLLGAPAALVNFVVLGWILGLQDSRRPLVLMPGTNGIDTVLAIAFVFGLGFHTAGVALATVIAECAGLLLGFVLIRREWQAQGGRPDWGSLMVPARFRRLLVANRDLFLRSPMPESAFLALTTPDARQGALALAVDAVLLHISSPWPLMVSTAARMPPKPWSAAR</sequence>
<feature type="transmembrane region" description="Helical" evidence="6">
    <location>
        <begin position="26"/>
        <end position="47"/>
    </location>
</feature>
<dbReference type="RefSeq" id="WP_418161935.1">
    <property type="nucleotide sequence ID" value="NZ_JBBLZC010000043.1"/>
</dbReference>
<name>A0ABU8XXZ6_9PROT</name>
<evidence type="ECO:0000256" key="6">
    <source>
        <dbReference type="SAM" id="Phobius"/>
    </source>
</evidence>
<evidence type="ECO:0000256" key="1">
    <source>
        <dbReference type="ARBA" id="ARBA00004141"/>
    </source>
</evidence>
<dbReference type="PANTHER" id="PTHR42893:SF46">
    <property type="entry name" value="PROTEIN DETOXIFICATION 44, CHLOROPLASTIC"/>
    <property type="match status" value="1"/>
</dbReference>
<evidence type="ECO:0000313" key="7">
    <source>
        <dbReference type="EMBL" id="MEK0086090.1"/>
    </source>
</evidence>
<feature type="transmembrane region" description="Helical" evidence="6">
    <location>
        <begin position="171"/>
        <end position="191"/>
    </location>
</feature>
<comment type="subcellular location">
    <subcellularLocation>
        <location evidence="1">Membrane</location>
        <topology evidence="1">Multi-pass membrane protein</topology>
    </subcellularLocation>
</comment>
<evidence type="ECO:0000313" key="8">
    <source>
        <dbReference type="Proteomes" id="UP001375743"/>
    </source>
</evidence>
<feature type="transmembrane region" description="Helical" evidence="6">
    <location>
        <begin position="144"/>
        <end position="165"/>
    </location>
</feature>
<evidence type="ECO:0000256" key="3">
    <source>
        <dbReference type="ARBA" id="ARBA00022692"/>
    </source>
</evidence>
<keyword evidence="3 6" id="KW-0812">Transmembrane</keyword>
<proteinExistence type="inferred from homology"/>
<keyword evidence="5 6" id="KW-0472">Membrane</keyword>
<dbReference type="Pfam" id="PF01554">
    <property type="entry name" value="MatE"/>
    <property type="match status" value="1"/>
</dbReference>
<feature type="transmembrane region" description="Helical" evidence="6">
    <location>
        <begin position="74"/>
        <end position="100"/>
    </location>
</feature>
<protein>
    <submittedName>
        <fullName evidence="7">MATE family efflux transporter</fullName>
    </submittedName>
</protein>
<dbReference type="EMBL" id="JBBLZC010000043">
    <property type="protein sequence ID" value="MEK0086090.1"/>
    <property type="molecule type" value="Genomic_DNA"/>
</dbReference>
<comment type="similarity">
    <text evidence="2">Belongs to the multi antimicrobial extrusion (MATE) (TC 2.A.66.1) family.</text>
</comment>
<evidence type="ECO:0000256" key="2">
    <source>
        <dbReference type="ARBA" id="ARBA00010199"/>
    </source>
</evidence>
<gene>
    <name evidence="7" type="ORF">U1T56_23275</name>
</gene>